<feature type="region of interest" description="Disordered" evidence="1">
    <location>
        <begin position="1"/>
        <end position="22"/>
    </location>
</feature>
<gene>
    <name evidence="2" type="ORF">OH76DRAFT_165922</name>
</gene>
<dbReference type="Proteomes" id="UP000256964">
    <property type="component" value="Unassembled WGS sequence"/>
</dbReference>
<evidence type="ECO:0000313" key="3">
    <source>
        <dbReference type="Proteomes" id="UP000256964"/>
    </source>
</evidence>
<accession>A0A371DJ24</accession>
<dbReference type="AlphaFoldDB" id="A0A371DJ24"/>
<name>A0A371DJ24_9APHY</name>
<reference evidence="2 3" key="1">
    <citation type="journal article" date="2018" name="Biotechnol. Biofuels">
        <title>Integrative visual omics of the white-rot fungus Polyporus brumalis exposes the biotechnological potential of its oxidative enzymes for delignifying raw plant biomass.</title>
        <authorList>
            <person name="Miyauchi S."/>
            <person name="Rancon A."/>
            <person name="Drula E."/>
            <person name="Hage H."/>
            <person name="Chaduli D."/>
            <person name="Favel A."/>
            <person name="Grisel S."/>
            <person name="Henrissat B."/>
            <person name="Herpoel-Gimbert I."/>
            <person name="Ruiz-Duenas F.J."/>
            <person name="Chevret D."/>
            <person name="Hainaut M."/>
            <person name="Lin J."/>
            <person name="Wang M."/>
            <person name="Pangilinan J."/>
            <person name="Lipzen A."/>
            <person name="Lesage-Meessen L."/>
            <person name="Navarro D."/>
            <person name="Riley R."/>
            <person name="Grigoriev I.V."/>
            <person name="Zhou S."/>
            <person name="Raouche S."/>
            <person name="Rosso M.N."/>
        </authorList>
    </citation>
    <scope>NUCLEOTIDE SEQUENCE [LARGE SCALE GENOMIC DNA]</scope>
    <source>
        <strain evidence="2 3">BRFM 1820</strain>
    </source>
</reference>
<evidence type="ECO:0000313" key="2">
    <source>
        <dbReference type="EMBL" id="RDX52531.1"/>
    </source>
</evidence>
<feature type="compositionally biased region" description="Basic and acidic residues" evidence="1">
    <location>
        <begin position="11"/>
        <end position="22"/>
    </location>
</feature>
<organism evidence="2 3">
    <name type="scientific">Lentinus brumalis</name>
    <dbReference type="NCBI Taxonomy" id="2498619"/>
    <lineage>
        <taxon>Eukaryota</taxon>
        <taxon>Fungi</taxon>
        <taxon>Dikarya</taxon>
        <taxon>Basidiomycota</taxon>
        <taxon>Agaricomycotina</taxon>
        <taxon>Agaricomycetes</taxon>
        <taxon>Polyporales</taxon>
        <taxon>Polyporaceae</taxon>
        <taxon>Lentinus</taxon>
    </lineage>
</organism>
<proteinExistence type="predicted"/>
<sequence>MGHTPYTNRSSRRDKEAGKDDACPLLRASAKRHRRPSLCALTNRASAKRYRAHRRASPLGRFAVALPAPKKGNARGGVALTAGQFGHCRFADAPDEWQLCRARGG</sequence>
<dbReference type="EMBL" id="KZ857390">
    <property type="protein sequence ID" value="RDX52531.1"/>
    <property type="molecule type" value="Genomic_DNA"/>
</dbReference>
<protein>
    <submittedName>
        <fullName evidence="2">Uncharacterized protein</fullName>
    </submittedName>
</protein>
<evidence type="ECO:0000256" key="1">
    <source>
        <dbReference type="SAM" id="MobiDB-lite"/>
    </source>
</evidence>
<keyword evidence="3" id="KW-1185">Reference proteome</keyword>